<evidence type="ECO:0000256" key="10">
    <source>
        <dbReference type="ARBA" id="ARBA00023264"/>
    </source>
</evidence>
<evidence type="ECO:0000256" key="5">
    <source>
        <dbReference type="ARBA" id="ARBA00022692"/>
    </source>
</evidence>
<dbReference type="Pfam" id="PF01066">
    <property type="entry name" value="CDP-OH_P_transf"/>
    <property type="match status" value="1"/>
</dbReference>
<keyword evidence="10" id="KW-1208">Phospholipid metabolism</keyword>
<comment type="subcellular location">
    <subcellularLocation>
        <location evidence="1">Membrane</location>
        <topology evidence="1">Multi-pass membrane protein</topology>
    </subcellularLocation>
</comment>
<keyword evidence="6 11" id="KW-1133">Transmembrane helix</keyword>
<evidence type="ECO:0000256" key="6">
    <source>
        <dbReference type="ARBA" id="ARBA00022989"/>
    </source>
</evidence>
<evidence type="ECO:0000256" key="2">
    <source>
        <dbReference type="ARBA" id="ARBA00010441"/>
    </source>
</evidence>
<dbReference type="EMBL" id="UINC01043597">
    <property type="protein sequence ID" value="SVB47847.1"/>
    <property type="molecule type" value="Genomic_DNA"/>
</dbReference>
<evidence type="ECO:0000256" key="11">
    <source>
        <dbReference type="SAM" id="Phobius"/>
    </source>
</evidence>
<dbReference type="PANTHER" id="PTHR14269">
    <property type="entry name" value="CDP-DIACYLGLYCEROL--GLYCEROL-3-PHOSPHATE 3-PHOSPHATIDYLTRANSFERASE-RELATED"/>
    <property type="match status" value="1"/>
</dbReference>
<dbReference type="GO" id="GO:0046474">
    <property type="term" value="P:glycerophospholipid biosynthetic process"/>
    <property type="evidence" value="ECO:0007669"/>
    <property type="project" value="TreeGrafter"/>
</dbReference>
<gene>
    <name evidence="12" type="ORF">METZ01_LOCUS200701</name>
</gene>
<feature type="transmembrane region" description="Helical" evidence="11">
    <location>
        <begin position="147"/>
        <end position="169"/>
    </location>
</feature>
<keyword evidence="7" id="KW-0443">Lipid metabolism</keyword>
<keyword evidence="5 11" id="KW-0812">Transmembrane</keyword>
<evidence type="ECO:0000256" key="8">
    <source>
        <dbReference type="ARBA" id="ARBA00023136"/>
    </source>
</evidence>
<comment type="similarity">
    <text evidence="2">Belongs to the CDP-alcohol phosphatidyltransferase class-I family.</text>
</comment>
<dbReference type="Gene3D" id="1.20.120.1760">
    <property type="match status" value="1"/>
</dbReference>
<dbReference type="PANTHER" id="PTHR14269:SF62">
    <property type="entry name" value="CDP-DIACYLGLYCEROL--GLYCEROL-3-PHOSPHATE 3-PHOSPHATIDYLTRANSFERASE 1, CHLOROPLASTIC"/>
    <property type="match status" value="1"/>
</dbReference>
<dbReference type="InterPro" id="IPR048254">
    <property type="entry name" value="CDP_ALCOHOL_P_TRANSF_CS"/>
</dbReference>
<keyword evidence="8 11" id="KW-0472">Membrane</keyword>
<dbReference type="AlphaFoldDB" id="A0A382ED83"/>
<sequence>MTFASYITSLRILLVLPIILLTYFQTSFFNFLALFLFIFAGLTDYLDGYIARKTNKETSLGALLDLLADKLLVCVILIWLIFLNPSLFYVVPALIIITRELIISSLRQFLIEKKKLKNLEVSYVAKSKTTMQIICISLIIISPEFNYLFSIFSLSLLWITSFVSLFSLYDYLTKWSKSIF</sequence>
<dbReference type="GO" id="GO:0016020">
    <property type="term" value="C:membrane"/>
    <property type="evidence" value="ECO:0007669"/>
    <property type="project" value="UniProtKB-SubCell"/>
</dbReference>
<evidence type="ECO:0000313" key="12">
    <source>
        <dbReference type="EMBL" id="SVB47847.1"/>
    </source>
</evidence>
<dbReference type="PIRSF" id="PIRSF000847">
    <property type="entry name" value="Phos_ph_gly_syn"/>
    <property type="match status" value="1"/>
</dbReference>
<feature type="transmembrane region" description="Helical" evidence="11">
    <location>
        <begin position="12"/>
        <end position="39"/>
    </location>
</feature>
<proteinExistence type="inferred from homology"/>
<name>A0A382ED83_9ZZZZ</name>
<dbReference type="InterPro" id="IPR000462">
    <property type="entry name" value="CDP-OH_P_trans"/>
</dbReference>
<dbReference type="PROSITE" id="PS00379">
    <property type="entry name" value="CDP_ALCOHOL_P_TRANSF"/>
    <property type="match status" value="1"/>
</dbReference>
<keyword evidence="4" id="KW-0808">Transferase</keyword>
<evidence type="ECO:0000256" key="1">
    <source>
        <dbReference type="ARBA" id="ARBA00004141"/>
    </source>
</evidence>
<evidence type="ECO:0008006" key="13">
    <source>
        <dbReference type="Google" id="ProtNLM"/>
    </source>
</evidence>
<evidence type="ECO:0000256" key="3">
    <source>
        <dbReference type="ARBA" id="ARBA00022516"/>
    </source>
</evidence>
<dbReference type="InterPro" id="IPR043130">
    <property type="entry name" value="CDP-OH_PTrfase_TM_dom"/>
</dbReference>
<keyword evidence="9" id="KW-0594">Phospholipid biosynthesis</keyword>
<evidence type="ECO:0000256" key="9">
    <source>
        <dbReference type="ARBA" id="ARBA00023209"/>
    </source>
</evidence>
<accession>A0A382ED83</accession>
<reference evidence="12" key="1">
    <citation type="submission" date="2018-05" db="EMBL/GenBank/DDBJ databases">
        <authorList>
            <person name="Lanie J.A."/>
            <person name="Ng W.-L."/>
            <person name="Kazmierczak K.M."/>
            <person name="Andrzejewski T.M."/>
            <person name="Davidsen T.M."/>
            <person name="Wayne K.J."/>
            <person name="Tettelin H."/>
            <person name="Glass J.I."/>
            <person name="Rusch D."/>
            <person name="Podicherti R."/>
            <person name="Tsui H.-C.T."/>
            <person name="Winkler M.E."/>
        </authorList>
    </citation>
    <scope>NUCLEOTIDE SEQUENCE</scope>
</reference>
<dbReference type="InterPro" id="IPR004570">
    <property type="entry name" value="Phosphatidylglycerol_P_synth"/>
</dbReference>
<keyword evidence="3" id="KW-0444">Lipid biosynthesis</keyword>
<evidence type="ECO:0000256" key="7">
    <source>
        <dbReference type="ARBA" id="ARBA00023098"/>
    </source>
</evidence>
<evidence type="ECO:0000256" key="4">
    <source>
        <dbReference type="ARBA" id="ARBA00022679"/>
    </source>
</evidence>
<dbReference type="NCBIfam" id="TIGR00560">
    <property type="entry name" value="pgsA"/>
    <property type="match status" value="1"/>
</dbReference>
<dbReference type="InterPro" id="IPR050324">
    <property type="entry name" value="CDP-alcohol_PTase-I"/>
</dbReference>
<organism evidence="12">
    <name type="scientific">marine metagenome</name>
    <dbReference type="NCBI Taxonomy" id="408172"/>
    <lineage>
        <taxon>unclassified sequences</taxon>
        <taxon>metagenomes</taxon>
        <taxon>ecological metagenomes</taxon>
    </lineage>
</organism>
<dbReference type="GO" id="GO:0008444">
    <property type="term" value="F:CDP-diacylglycerol-glycerol-3-phosphate 3-phosphatidyltransferase activity"/>
    <property type="evidence" value="ECO:0007669"/>
    <property type="project" value="InterPro"/>
</dbReference>
<protein>
    <recommendedName>
        <fullName evidence="13">CDP-diacylglycerol--glycerol-3-phosphate 3-phosphatidyltransferase</fullName>
    </recommendedName>
</protein>